<evidence type="ECO:0008006" key="4">
    <source>
        <dbReference type="Google" id="ProtNLM"/>
    </source>
</evidence>
<name>A0A238YHS3_9FLAO</name>
<keyword evidence="1" id="KW-1133">Transmembrane helix</keyword>
<accession>A0A238YHS3</accession>
<reference evidence="2 3" key="1">
    <citation type="submission" date="2017-06" db="EMBL/GenBank/DDBJ databases">
        <authorList>
            <person name="Kim H.J."/>
            <person name="Triplett B.A."/>
        </authorList>
    </citation>
    <scope>NUCLEOTIDE SEQUENCE [LARGE SCALE GENOMIC DNA]</scope>
    <source>
        <strain evidence="2 3">DSM 25597</strain>
    </source>
</reference>
<feature type="transmembrane region" description="Helical" evidence="1">
    <location>
        <begin position="162"/>
        <end position="185"/>
    </location>
</feature>
<protein>
    <recommendedName>
        <fullName evidence="4">DoxX protein</fullName>
    </recommendedName>
</protein>
<proteinExistence type="predicted"/>
<dbReference type="AlphaFoldDB" id="A0A238YHS3"/>
<evidence type="ECO:0000256" key="1">
    <source>
        <dbReference type="SAM" id="Phobius"/>
    </source>
</evidence>
<gene>
    <name evidence="2" type="ORF">SAMN06265376_10232</name>
</gene>
<keyword evidence="1" id="KW-0472">Membrane</keyword>
<dbReference type="EMBL" id="FZNY01000002">
    <property type="protein sequence ID" value="SNR69939.1"/>
    <property type="molecule type" value="Genomic_DNA"/>
</dbReference>
<dbReference type="OrthoDB" id="102112at2"/>
<dbReference type="RefSeq" id="WP_143337070.1">
    <property type="nucleotide sequence ID" value="NZ_BMEP01000001.1"/>
</dbReference>
<feature type="transmembrane region" description="Helical" evidence="1">
    <location>
        <begin position="190"/>
        <end position="210"/>
    </location>
</feature>
<sequence>MTSVSNMSLSQKYLWRFALLFLLFCCFPYDMTYGITYALEDWKIWDTPIFWLADVLFGWELNADTRYIGFDSKYEVVRYTLCILLAIIGSIVWVLLDRKYQTTYDQKLKNLVQTILRYHIAFIILTYGLSKVFNVQFGLLSIDTLDQTIGESSPMGFMWNFLSYSQTVTQFSGWLEVIGGVLLFFRRTTFLGLILLVTVMANVVILDIGYNVSVTIYAIYILVLMLILLSDQFLGIYKYIVLNKTVTPVRYQRLFISDRHYARARIFKAVLLITMLSVLMYQFTTYDRLLRKNQSWFQNKQTVQTFIHNGDTISKDTPNKRWEKISFNTSNIYPNSFEIAYANKKTERFEFTIDTLTNTLNYSDFIDPTPQYDIFATIDDSIEKHRTWKSLHYIKQSDTSSVLKGVFKNDTLYIETSVKRLEDYPLMKRRGRWLIDL</sequence>
<feature type="transmembrane region" description="Helical" evidence="1">
    <location>
        <begin position="116"/>
        <end position="142"/>
    </location>
</feature>
<feature type="transmembrane region" description="Helical" evidence="1">
    <location>
        <begin position="76"/>
        <end position="96"/>
    </location>
</feature>
<evidence type="ECO:0000313" key="2">
    <source>
        <dbReference type="EMBL" id="SNR69939.1"/>
    </source>
</evidence>
<feature type="transmembrane region" description="Helical" evidence="1">
    <location>
        <begin position="262"/>
        <end position="283"/>
    </location>
</feature>
<evidence type="ECO:0000313" key="3">
    <source>
        <dbReference type="Proteomes" id="UP000198379"/>
    </source>
</evidence>
<organism evidence="2 3">
    <name type="scientific">Dokdonia pacifica</name>
    <dbReference type="NCBI Taxonomy" id="1627892"/>
    <lineage>
        <taxon>Bacteria</taxon>
        <taxon>Pseudomonadati</taxon>
        <taxon>Bacteroidota</taxon>
        <taxon>Flavobacteriia</taxon>
        <taxon>Flavobacteriales</taxon>
        <taxon>Flavobacteriaceae</taxon>
        <taxon>Dokdonia</taxon>
    </lineage>
</organism>
<keyword evidence="1" id="KW-0812">Transmembrane</keyword>
<keyword evidence="3" id="KW-1185">Reference proteome</keyword>
<feature type="transmembrane region" description="Helical" evidence="1">
    <location>
        <begin position="216"/>
        <end position="241"/>
    </location>
</feature>
<dbReference type="Proteomes" id="UP000198379">
    <property type="component" value="Unassembled WGS sequence"/>
</dbReference>